<organism evidence="1 2">
    <name type="scientific">Fusarium keratoplasticum</name>
    <dbReference type="NCBI Taxonomy" id="1328300"/>
    <lineage>
        <taxon>Eukaryota</taxon>
        <taxon>Fungi</taxon>
        <taxon>Dikarya</taxon>
        <taxon>Ascomycota</taxon>
        <taxon>Pezizomycotina</taxon>
        <taxon>Sordariomycetes</taxon>
        <taxon>Hypocreomycetidae</taxon>
        <taxon>Hypocreales</taxon>
        <taxon>Nectriaceae</taxon>
        <taxon>Fusarium</taxon>
        <taxon>Fusarium solani species complex</taxon>
    </lineage>
</organism>
<dbReference type="EMBL" id="CM046505">
    <property type="protein sequence ID" value="KAI8674892.1"/>
    <property type="molecule type" value="Genomic_DNA"/>
</dbReference>
<dbReference type="Proteomes" id="UP001065298">
    <property type="component" value="Chromosome 3"/>
</dbReference>
<reference evidence="1" key="1">
    <citation type="submission" date="2022-06" db="EMBL/GenBank/DDBJ databases">
        <title>Fusarium solani species complex genomes reveal bases of compartmentalisation and animal pathogenesis.</title>
        <authorList>
            <person name="Tsai I.J."/>
        </authorList>
    </citation>
    <scope>NUCLEOTIDE SEQUENCE</scope>
    <source>
        <strain evidence="1">Fu6.1</strain>
    </source>
</reference>
<gene>
    <name evidence="1" type="ORF">NCS57_00388700</name>
</gene>
<keyword evidence="2" id="KW-1185">Reference proteome</keyword>
<protein>
    <submittedName>
        <fullName evidence="1">Clr5 domain-containing protein</fullName>
    </submittedName>
</protein>
<evidence type="ECO:0000313" key="1">
    <source>
        <dbReference type="EMBL" id="KAI8674892.1"/>
    </source>
</evidence>
<accession>A0ACC0R5G8</accession>
<evidence type="ECO:0000313" key="2">
    <source>
        <dbReference type="Proteomes" id="UP001065298"/>
    </source>
</evidence>
<name>A0ACC0R5G8_9HYPO</name>
<sequence length="272" mass="29909">MMAKPWNEHRATITKLYIQEGRTLEDVRGIMKTEYNFEASIRSYRQHFDIWDIGKYNCKKRQQRRRQSLKRPILPSPLRSPPALSSSSETSDPGSSPASSCASQRSPEQLPLPALQQTPRYAAPPSFFDAHQLPALQSSSTLPEPRIKVESGGGGGTGWRDMPMYPSAALNPPQSVLQSSVHYTYADSAHWHVPRPPLPLPPPPSTLLSSNHSSNEYCGSAYQCVPKFPRHGEMATGLRAPNLSMVRGHGRHGALHPPSVSLPVSFQGVASG</sequence>
<comment type="caution">
    <text evidence="1">The sequence shown here is derived from an EMBL/GenBank/DDBJ whole genome shotgun (WGS) entry which is preliminary data.</text>
</comment>
<proteinExistence type="predicted"/>